<evidence type="ECO:0000256" key="1">
    <source>
        <dbReference type="SAM" id="MobiDB-lite"/>
    </source>
</evidence>
<proteinExistence type="predicted"/>
<reference evidence="2 3" key="1">
    <citation type="submission" date="2017-03" db="EMBL/GenBank/DDBJ databases">
        <title>Genome sequence of Sphingomonas dokdonensis DSM 21029.</title>
        <authorList>
            <person name="Poehlein A."/>
            <person name="Wuebbeler J.H."/>
            <person name="Steinbuechel A."/>
            <person name="Daniel R."/>
        </authorList>
    </citation>
    <scope>NUCLEOTIDE SEQUENCE [LARGE SCALE GENOMIC DNA]</scope>
    <source>
        <strain evidence="2 3">DSM 21029</strain>
    </source>
</reference>
<organism evidence="2 3">
    <name type="scientific">Sphingomonas dokdonensis</name>
    <dbReference type="NCBI Taxonomy" id="344880"/>
    <lineage>
        <taxon>Bacteria</taxon>
        <taxon>Pseudomonadati</taxon>
        <taxon>Pseudomonadota</taxon>
        <taxon>Alphaproteobacteria</taxon>
        <taxon>Sphingomonadales</taxon>
        <taxon>Sphingomonadaceae</taxon>
        <taxon>Sphingomonas</taxon>
    </lineage>
</organism>
<gene>
    <name evidence="2" type="ORF">SPDO_16080</name>
</gene>
<evidence type="ECO:0000313" key="2">
    <source>
        <dbReference type="EMBL" id="OWK31598.1"/>
    </source>
</evidence>
<dbReference type="OrthoDB" id="7584899at2"/>
<sequence length="160" mass="16420">MTDARNETSTKTPGHDQHDSLRDRASHAYESAVNRAGETAETSREALRDAAHQTGDFVESNPLSVLAGGIALGAIVGALVPRSEREKELLAPVGKKVGMAAMAAFAAAKETGKGELADRGLTKDGAREQAKSLLQGVASAASNVGNAAAEAGREQIKTGA</sequence>
<accession>A0A245ZPD8</accession>
<dbReference type="Proteomes" id="UP000197290">
    <property type="component" value="Unassembled WGS sequence"/>
</dbReference>
<feature type="compositionally biased region" description="Basic and acidic residues" evidence="1">
    <location>
        <begin position="1"/>
        <end position="27"/>
    </location>
</feature>
<dbReference type="AlphaFoldDB" id="A0A245ZPD8"/>
<feature type="compositionally biased region" description="Basic and acidic residues" evidence="1">
    <location>
        <begin position="41"/>
        <end position="51"/>
    </location>
</feature>
<name>A0A245ZPD8_9SPHN</name>
<dbReference type="RefSeq" id="WP_088366912.1">
    <property type="nucleotide sequence ID" value="NZ_NBBI01000002.1"/>
</dbReference>
<dbReference type="EMBL" id="NBBI01000002">
    <property type="protein sequence ID" value="OWK31598.1"/>
    <property type="molecule type" value="Genomic_DNA"/>
</dbReference>
<evidence type="ECO:0000313" key="3">
    <source>
        <dbReference type="Proteomes" id="UP000197290"/>
    </source>
</evidence>
<feature type="region of interest" description="Disordered" evidence="1">
    <location>
        <begin position="1"/>
        <end position="52"/>
    </location>
</feature>
<comment type="caution">
    <text evidence="2">The sequence shown here is derived from an EMBL/GenBank/DDBJ whole genome shotgun (WGS) entry which is preliminary data.</text>
</comment>
<keyword evidence="3" id="KW-1185">Reference proteome</keyword>
<protein>
    <recommendedName>
        <fullName evidence="4">DUF883 domain-containing protein</fullName>
    </recommendedName>
</protein>
<evidence type="ECO:0008006" key="4">
    <source>
        <dbReference type="Google" id="ProtNLM"/>
    </source>
</evidence>